<protein>
    <recommendedName>
        <fullName evidence="6">Glycerol-3-phosphate acyltransferase</fullName>
        <ecNumber evidence="5">2.3.1.15</ecNumber>
    </recommendedName>
</protein>
<dbReference type="EMBL" id="AP014546">
    <property type="protein sequence ID" value="BBB30821.1"/>
    <property type="molecule type" value="Genomic_DNA"/>
</dbReference>
<evidence type="ECO:0000313" key="15">
    <source>
        <dbReference type="EMBL" id="BBB30821.1"/>
    </source>
</evidence>
<evidence type="ECO:0000256" key="1">
    <source>
        <dbReference type="ARBA" id="ARBA00004413"/>
    </source>
</evidence>
<dbReference type="PANTHER" id="PTHR12563">
    <property type="entry name" value="GLYCEROL-3-PHOSPHATE ACYLTRANSFERASE"/>
    <property type="match status" value="1"/>
</dbReference>
<dbReference type="InterPro" id="IPR045520">
    <property type="entry name" value="GPAT/DHAPAT_C"/>
</dbReference>
<comment type="subcellular location">
    <subcellularLocation>
        <location evidence="1">Cell membrane</location>
        <topology evidence="1">Peripheral membrane protein</topology>
        <orientation evidence="1">Cytoplasmic side</orientation>
    </subcellularLocation>
</comment>
<dbReference type="Proteomes" id="UP000595332">
    <property type="component" value="Chromosome"/>
</dbReference>
<evidence type="ECO:0000256" key="10">
    <source>
        <dbReference type="ARBA" id="ARBA00023209"/>
    </source>
</evidence>
<gene>
    <name evidence="15" type="primary">plsB</name>
    <name evidence="15" type="ORF">NEJAP_2881</name>
</gene>
<feature type="domain" description="Phospholipid/glycerol acyltransferase" evidence="14">
    <location>
        <begin position="279"/>
        <end position="406"/>
    </location>
</feature>
<evidence type="ECO:0000256" key="4">
    <source>
        <dbReference type="ARBA" id="ARBA00007937"/>
    </source>
</evidence>
<dbReference type="GO" id="GO:0004366">
    <property type="term" value="F:glycerol-3-phosphate O-acyltransferase activity"/>
    <property type="evidence" value="ECO:0007669"/>
    <property type="project" value="UniProtKB-EC"/>
</dbReference>
<proteinExistence type="inferred from homology"/>
<dbReference type="RefSeq" id="WP_201347980.1">
    <property type="nucleotide sequence ID" value="NZ_AP014546.1"/>
</dbReference>
<keyword evidence="10" id="KW-0444">Lipid biosynthesis</keyword>
<dbReference type="Pfam" id="PF19277">
    <property type="entry name" value="GPAT_C"/>
    <property type="match status" value="1"/>
</dbReference>
<dbReference type="GO" id="GO:0006631">
    <property type="term" value="P:fatty acid metabolic process"/>
    <property type="evidence" value="ECO:0007669"/>
    <property type="project" value="TreeGrafter"/>
</dbReference>
<dbReference type="InterPro" id="IPR041728">
    <property type="entry name" value="GPAT/DHAPAT_LPLAT"/>
</dbReference>
<evidence type="ECO:0000256" key="2">
    <source>
        <dbReference type="ARBA" id="ARBA00004765"/>
    </source>
</evidence>
<dbReference type="UniPathway" id="UPA00557">
    <property type="reaction ID" value="UER00612"/>
</dbReference>
<keyword evidence="7" id="KW-1003">Cell membrane</keyword>
<evidence type="ECO:0000256" key="12">
    <source>
        <dbReference type="ARBA" id="ARBA00023315"/>
    </source>
</evidence>
<reference evidence="15 16" key="1">
    <citation type="journal article" date="2008" name="Int. J. Syst. Evol. Microbiol.">
        <title>Neptunomonas japonica sp. nov., an Osedax japonicus symbiont-like bacterium isolated from sediment adjacent to sperm whale carcasses off Kagoshima, Japan.</title>
        <authorList>
            <person name="Miyazaki M."/>
            <person name="Nogi Y."/>
            <person name="Fujiwara Y."/>
            <person name="Kawato M."/>
            <person name="Kubokawa K."/>
            <person name="Horikoshi K."/>
        </authorList>
    </citation>
    <scope>NUCLEOTIDE SEQUENCE [LARGE SCALE GENOMIC DNA]</scope>
    <source>
        <strain evidence="15 16">JAMM 1380</strain>
    </source>
</reference>
<dbReference type="PIRSF" id="PIRSF500064">
    <property type="entry name" value="GPAT"/>
    <property type="match status" value="1"/>
</dbReference>
<dbReference type="SUPFAM" id="SSF69593">
    <property type="entry name" value="Glycerol-3-phosphate (1)-acyltransferase"/>
    <property type="match status" value="1"/>
</dbReference>
<dbReference type="EC" id="2.3.1.15" evidence="5"/>
<dbReference type="NCBIfam" id="NF003441">
    <property type="entry name" value="PRK04974.1"/>
    <property type="match status" value="1"/>
</dbReference>
<comment type="pathway">
    <text evidence="3">Lipid metabolism.</text>
</comment>
<dbReference type="PIRSF" id="PIRSF000437">
    <property type="entry name" value="GPAT_DHAPAT"/>
    <property type="match status" value="1"/>
</dbReference>
<dbReference type="InterPro" id="IPR028354">
    <property type="entry name" value="GPAT_PlsB"/>
</dbReference>
<accession>A0A7R6PMC3</accession>
<dbReference type="InterPro" id="IPR002123">
    <property type="entry name" value="Plipid/glycerol_acylTrfase"/>
</dbReference>
<keyword evidence="10" id="KW-0443">Lipid metabolism</keyword>
<dbReference type="KEGG" id="njp:NEJAP_2881"/>
<dbReference type="AlphaFoldDB" id="A0A7R6PMC3"/>
<evidence type="ECO:0000256" key="5">
    <source>
        <dbReference type="ARBA" id="ARBA00013113"/>
    </source>
</evidence>
<evidence type="ECO:0000256" key="13">
    <source>
        <dbReference type="ARBA" id="ARBA00048427"/>
    </source>
</evidence>
<dbReference type="CDD" id="cd07993">
    <property type="entry name" value="LPLAT_DHAPAT-like"/>
    <property type="match status" value="1"/>
</dbReference>
<keyword evidence="8 15" id="KW-0808">Transferase</keyword>
<keyword evidence="10" id="KW-0594">Phospholipid biosynthesis</keyword>
<name>A0A7R6PMC3_9GAMM</name>
<dbReference type="PANTHER" id="PTHR12563:SF17">
    <property type="entry name" value="DIHYDROXYACETONE PHOSPHATE ACYLTRANSFERASE"/>
    <property type="match status" value="1"/>
</dbReference>
<comment type="similarity">
    <text evidence="4">Belongs to the GPAT/DAPAT family.</text>
</comment>
<sequence length="774" mass="88618">MRGLNRISRFLLRLIINSRVEGRQHLKPTPNTLFVIETARYSHRLLLIEQLRRQGNTLPEQKILCAAHDHQDDLRNRIEAQIDKLSFLNPEQDIKIVPISVYHGRMPQRETSYLNLLYAESWSKAGIVGRFMQLLVNGRQTLMQVDPALSLRQLKKESPHQPAGVVAHKAMRVFHHHFYRRRLAIIGPNLSHRNTLFTLILREPAVKEAIYQTALKQNQTVEQVNNDAKVLLKGMAANFSPTTTRILASLLNIFWKKIYKKIHINGMERIQLCAPENQLVYLPCHRSHMDYVMLSSHLYRHGLMVPHIAAGDNLNAPVLGSILKRGGAIFMRRSFRDDPLYAQLFQSYLSVMSNKGHSLEYFIEGGRSRTGRLLPAKTGLLAMTLENHLNHPEKPVALIPVWISYDKLVESKSYQQELSGGEKRKESFLGLIKSLKEFRHQFGDAALSFGEPILLQQAIKEMPESTEQTPANAKLELTQRISQQVLQCINQSAYANQTAILATLMLANPKKQRGIYELTEQAEELIALLNVLPNPPIATANGPVKKWIKQACKRRQLSRAEDHVFLSSTQAQEMTFYRNQLHHMTLLPGVFLLLAKRYPKPLPQTLPRLLSTLYPYLKAELFLPWDAIELKTALKQLRLRMEKRGLIKHEGNIIRAIETPLSIALMQTAEPILVRYYIVFRLLSDGTVMPITDLVSESQRIAAHLHQKFAFNSPEYADARVLNVFIKTLIQQNVFAEKDDQVHCQIESKALLKRASQILNPHYVSAIEHNLHPR</sequence>
<evidence type="ECO:0000256" key="7">
    <source>
        <dbReference type="ARBA" id="ARBA00022475"/>
    </source>
</evidence>
<dbReference type="InterPro" id="IPR022284">
    <property type="entry name" value="GPAT/DHAPAT"/>
</dbReference>
<evidence type="ECO:0000256" key="11">
    <source>
        <dbReference type="ARBA" id="ARBA00023264"/>
    </source>
</evidence>
<evidence type="ECO:0000256" key="6">
    <source>
        <dbReference type="ARBA" id="ARBA00013432"/>
    </source>
</evidence>
<evidence type="ECO:0000259" key="14">
    <source>
        <dbReference type="SMART" id="SM00563"/>
    </source>
</evidence>
<keyword evidence="9" id="KW-0472">Membrane</keyword>
<organism evidence="15 16">
    <name type="scientific">Neptunomonas japonica JAMM 1380</name>
    <dbReference type="NCBI Taxonomy" id="1441457"/>
    <lineage>
        <taxon>Bacteria</taxon>
        <taxon>Pseudomonadati</taxon>
        <taxon>Pseudomonadota</taxon>
        <taxon>Gammaproteobacteria</taxon>
        <taxon>Oceanospirillales</taxon>
        <taxon>Oceanospirillaceae</taxon>
        <taxon>Neptunomonas</taxon>
    </lineage>
</organism>
<dbReference type="GO" id="GO:0005886">
    <property type="term" value="C:plasma membrane"/>
    <property type="evidence" value="ECO:0007669"/>
    <property type="project" value="UniProtKB-SubCell"/>
</dbReference>
<keyword evidence="11" id="KW-1208">Phospholipid metabolism</keyword>
<dbReference type="Pfam" id="PF01553">
    <property type="entry name" value="Acyltransferase"/>
    <property type="match status" value="1"/>
</dbReference>
<dbReference type="SMART" id="SM00563">
    <property type="entry name" value="PlsC"/>
    <property type="match status" value="1"/>
</dbReference>
<comment type="pathway">
    <text evidence="2">Phospholipid metabolism; CDP-diacylglycerol biosynthesis; CDP-diacylglycerol from sn-glycerol 3-phosphate: step 1/3.</text>
</comment>
<comment type="catalytic activity">
    <reaction evidence="13">
        <text>sn-glycerol 3-phosphate + an acyl-CoA = a 1-acyl-sn-glycero-3-phosphate + CoA</text>
        <dbReference type="Rhea" id="RHEA:15325"/>
        <dbReference type="ChEBI" id="CHEBI:57287"/>
        <dbReference type="ChEBI" id="CHEBI:57597"/>
        <dbReference type="ChEBI" id="CHEBI:57970"/>
        <dbReference type="ChEBI" id="CHEBI:58342"/>
        <dbReference type="EC" id="2.3.1.15"/>
    </reaction>
</comment>
<evidence type="ECO:0000256" key="8">
    <source>
        <dbReference type="ARBA" id="ARBA00022679"/>
    </source>
</evidence>
<evidence type="ECO:0000256" key="9">
    <source>
        <dbReference type="ARBA" id="ARBA00023136"/>
    </source>
</evidence>
<dbReference type="GO" id="GO:0016024">
    <property type="term" value="P:CDP-diacylglycerol biosynthetic process"/>
    <property type="evidence" value="ECO:0007669"/>
    <property type="project" value="UniProtKB-UniPathway"/>
</dbReference>
<keyword evidence="16" id="KW-1185">Reference proteome</keyword>
<evidence type="ECO:0000313" key="16">
    <source>
        <dbReference type="Proteomes" id="UP000595332"/>
    </source>
</evidence>
<keyword evidence="12 15" id="KW-0012">Acyltransferase</keyword>
<evidence type="ECO:0000256" key="3">
    <source>
        <dbReference type="ARBA" id="ARBA00005189"/>
    </source>
</evidence>